<name>A0A0B2UF06_9GAMM</name>
<dbReference type="InterPro" id="IPR052017">
    <property type="entry name" value="TSUP"/>
</dbReference>
<dbReference type="PANTHER" id="PTHR30269:SF0">
    <property type="entry name" value="MEMBRANE TRANSPORTER PROTEIN YFCA-RELATED"/>
    <property type="match status" value="1"/>
</dbReference>
<keyword evidence="4 8" id="KW-1003">Cell membrane</keyword>
<dbReference type="EMBL" id="JHQK01000003">
    <property type="protein sequence ID" value="KHN67968.1"/>
    <property type="molecule type" value="Genomic_DNA"/>
</dbReference>
<evidence type="ECO:0000256" key="4">
    <source>
        <dbReference type="ARBA" id="ARBA00022475"/>
    </source>
</evidence>
<feature type="transmembrane region" description="Helical" evidence="8">
    <location>
        <begin position="47"/>
        <end position="65"/>
    </location>
</feature>
<reference evidence="9 10" key="1">
    <citation type="submission" date="2014-03" db="EMBL/GenBank/DDBJ databases">
        <title>Genome sequence of the diesel-degrader and plant-growth promoter Acinetobacter oleivorans PF-1 isolated from the roots of poplar tree.</title>
        <authorList>
            <person name="Gkorezis P."/>
            <person name="van Hamme J."/>
            <person name="Rineau F."/>
            <person name="Vangronsveld J."/>
            <person name="Francetti A."/>
        </authorList>
    </citation>
    <scope>NUCLEOTIDE SEQUENCE [LARGE SCALE GENOMIC DNA]</scope>
    <source>
        <strain evidence="9 10">PF1</strain>
    </source>
</reference>
<dbReference type="PANTHER" id="PTHR30269">
    <property type="entry name" value="TRANSMEMBRANE PROTEIN YFCA"/>
    <property type="match status" value="1"/>
</dbReference>
<evidence type="ECO:0000256" key="2">
    <source>
        <dbReference type="ARBA" id="ARBA00009142"/>
    </source>
</evidence>
<dbReference type="InterPro" id="IPR002781">
    <property type="entry name" value="TM_pro_TauE-like"/>
</dbReference>
<keyword evidence="6 8" id="KW-1133">Transmembrane helix</keyword>
<evidence type="ECO:0000313" key="9">
    <source>
        <dbReference type="EMBL" id="KHN67968.1"/>
    </source>
</evidence>
<keyword evidence="5 8" id="KW-0812">Transmembrane</keyword>
<feature type="transmembrane region" description="Helical" evidence="8">
    <location>
        <begin position="192"/>
        <end position="222"/>
    </location>
</feature>
<comment type="caution">
    <text evidence="9">The sequence shown here is derived from an EMBL/GenBank/DDBJ whole genome shotgun (WGS) entry which is preliminary data.</text>
</comment>
<sequence>MGMEWDVILSLIFFAFTAGAIDAAVGGGGLIQIPGLMSTFPTMQTATVIGTNKLSSIFGTASAAYTFAKRVKLQWKLLAVIAICALISSFAGAACLSLIPQSVLRPFVFVMLIVIAVYTLVKKNFGQVHTEQKITNKMLVLAGIGSLAIGFYDGIFGPGTGSFFIFFFIRFLQVDFLHASALSKIGNFMTNLAALSFFIPTGHAILHIGLMMAVANVLGSIVGVRTALKYGSGFVRIIFLILVSVLICRLGYQLFVTG</sequence>
<evidence type="ECO:0000256" key="3">
    <source>
        <dbReference type="ARBA" id="ARBA00022448"/>
    </source>
</evidence>
<evidence type="ECO:0000256" key="8">
    <source>
        <dbReference type="RuleBase" id="RU363041"/>
    </source>
</evidence>
<protein>
    <recommendedName>
        <fullName evidence="8">Probable membrane transporter protein</fullName>
    </recommendedName>
</protein>
<evidence type="ECO:0000256" key="6">
    <source>
        <dbReference type="ARBA" id="ARBA00022989"/>
    </source>
</evidence>
<organism evidence="9 10">
    <name type="scientific">Acinetobacter oleivorans</name>
    <dbReference type="NCBI Taxonomy" id="1148157"/>
    <lineage>
        <taxon>Bacteria</taxon>
        <taxon>Pseudomonadati</taxon>
        <taxon>Pseudomonadota</taxon>
        <taxon>Gammaproteobacteria</taxon>
        <taxon>Moraxellales</taxon>
        <taxon>Moraxellaceae</taxon>
        <taxon>Acinetobacter</taxon>
    </lineage>
</organism>
<evidence type="ECO:0000313" key="10">
    <source>
        <dbReference type="Proteomes" id="UP000031012"/>
    </source>
</evidence>
<evidence type="ECO:0000256" key="1">
    <source>
        <dbReference type="ARBA" id="ARBA00004651"/>
    </source>
</evidence>
<dbReference type="Proteomes" id="UP000031012">
    <property type="component" value="Unassembled WGS sequence"/>
</dbReference>
<gene>
    <name evidence="9" type="ORF">DH17_09590</name>
</gene>
<evidence type="ECO:0000256" key="7">
    <source>
        <dbReference type="ARBA" id="ARBA00023136"/>
    </source>
</evidence>
<dbReference type="AlphaFoldDB" id="A0A0B2UF06"/>
<feature type="transmembrane region" description="Helical" evidence="8">
    <location>
        <begin position="141"/>
        <end position="172"/>
    </location>
</feature>
<keyword evidence="7 8" id="KW-0472">Membrane</keyword>
<feature type="transmembrane region" description="Helical" evidence="8">
    <location>
        <begin position="77"/>
        <end position="99"/>
    </location>
</feature>
<comment type="subcellular location">
    <subcellularLocation>
        <location evidence="1 8">Cell membrane</location>
        <topology evidence="1 8">Multi-pass membrane protein</topology>
    </subcellularLocation>
</comment>
<accession>A0A0B2UF06</accession>
<feature type="transmembrane region" description="Helical" evidence="8">
    <location>
        <begin position="234"/>
        <end position="255"/>
    </location>
</feature>
<dbReference type="GO" id="GO:0005886">
    <property type="term" value="C:plasma membrane"/>
    <property type="evidence" value="ECO:0007669"/>
    <property type="project" value="UniProtKB-SubCell"/>
</dbReference>
<proteinExistence type="inferred from homology"/>
<keyword evidence="3" id="KW-0813">Transport</keyword>
<dbReference type="Pfam" id="PF01925">
    <property type="entry name" value="TauE"/>
    <property type="match status" value="1"/>
</dbReference>
<comment type="similarity">
    <text evidence="2 8">Belongs to the 4-toluene sulfonate uptake permease (TSUP) (TC 2.A.102) family.</text>
</comment>
<evidence type="ECO:0000256" key="5">
    <source>
        <dbReference type="ARBA" id="ARBA00022692"/>
    </source>
</evidence>
<feature type="transmembrane region" description="Helical" evidence="8">
    <location>
        <begin position="105"/>
        <end position="121"/>
    </location>
</feature>